<feature type="compositionally biased region" description="Low complexity" evidence="5">
    <location>
        <begin position="148"/>
        <end position="169"/>
    </location>
</feature>
<feature type="compositionally biased region" description="Low complexity" evidence="5">
    <location>
        <begin position="668"/>
        <end position="680"/>
    </location>
</feature>
<dbReference type="Pfam" id="PF01417">
    <property type="entry name" value="ENTH"/>
    <property type="match status" value="1"/>
</dbReference>
<dbReference type="PANTHER" id="PTHR21514:SF0">
    <property type="entry name" value="AP-4 COMPLEX ACCESSORY SUBUNIT TEPSIN"/>
    <property type="match status" value="1"/>
</dbReference>
<feature type="compositionally biased region" description="Polar residues" evidence="5">
    <location>
        <begin position="496"/>
        <end position="509"/>
    </location>
</feature>
<comment type="caution">
    <text evidence="7">The sequence shown here is derived from an EMBL/GenBank/DDBJ whole genome shotgun (WGS) entry which is preliminary data.</text>
</comment>
<feature type="region of interest" description="Disordered" evidence="5">
    <location>
        <begin position="228"/>
        <end position="270"/>
    </location>
</feature>
<proteinExistence type="predicted"/>
<name>A0AAV1HZF6_9CHLO</name>
<evidence type="ECO:0000256" key="1">
    <source>
        <dbReference type="ARBA" id="ARBA00004132"/>
    </source>
</evidence>
<dbReference type="PANTHER" id="PTHR21514">
    <property type="entry name" value="AP-4 COMPLEX ACCESSORY SUBUNIT TEPSIN"/>
    <property type="match status" value="1"/>
</dbReference>
<comment type="subcellular location">
    <subcellularLocation>
        <location evidence="1">Cytoplasmic vesicle</location>
        <location evidence="1">Clathrin-coated vesicle</location>
    </subcellularLocation>
    <subcellularLocation>
        <location evidence="2">Golgi apparatus</location>
        <location evidence="2">trans-Golgi network</location>
    </subcellularLocation>
</comment>
<dbReference type="Proteomes" id="UP001314263">
    <property type="component" value="Unassembled WGS sequence"/>
</dbReference>
<evidence type="ECO:0000256" key="5">
    <source>
        <dbReference type="SAM" id="MobiDB-lite"/>
    </source>
</evidence>
<dbReference type="EMBL" id="CAUYUE010000003">
    <property type="protein sequence ID" value="CAK0759007.1"/>
    <property type="molecule type" value="Genomic_DNA"/>
</dbReference>
<feature type="compositionally biased region" description="Basic and acidic residues" evidence="5">
    <location>
        <begin position="228"/>
        <end position="237"/>
    </location>
</feature>
<gene>
    <name evidence="7" type="ORF">CVIRNUC_002664</name>
</gene>
<dbReference type="InterPro" id="IPR008942">
    <property type="entry name" value="ENTH_VHS"/>
</dbReference>
<evidence type="ECO:0000313" key="8">
    <source>
        <dbReference type="Proteomes" id="UP001314263"/>
    </source>
</evidence>
<feature type="domain" description="ENTH" evidence="6">
    <location>
        <begin position="11"/>
        <end position="120"/>
    </location>
</feature>
<dbReference type="CDD" id="cd03572">
    <property type="entry name" value="ENTH_like_Tepsin"/>
    <property type="match status" value="1"/>
</dbReference>
<dbReference type="InterPro" id="IPR035802">
    <property type="entry name" value="ENTH/VHS_tepsin"/>
</dbReference>
<dbReference type="GO" id="GO:0032588">
    <property type="term" value="C:trans-Golgi network membrane"/>
    <property type="evidence" value="ECO:0007669"/>
    <property type="project" value="TreeGrafter"/>
</dbReference>
<evidence type="ECO:0000259" key="6">
    <source>
        <dbReference type="Pfam" id="PF01417"/>
    </source>
</evidence>
<evidence type="ECO:0000256" key="2">
    <source>
        <dbReference type="ARBA" id="ARBA00004601"/>
    </source>
</evidence>
<evidence type="ECO:0000313" key="7">
    <source>
        <dbReference type="EMBL" id="CAK0759007.1"/>
    </source>
</evidence>
<reference evidence="7 8" key="1">
    <citation type="submission" date="2023-10" db="EMBL/GenBank/DDBJ databases">
        <authorList>
            <person name="Maclean D."/>
            <person name="Macfadyen A."/>
        </authorList>
    </citation>
    <scope>NUCLEOTIDE SEQUENCE [LARGE SCALE GENOMIC DNA]</scope>
</reference>
<dbReference type="GO" id="GO:0030136">
    <property type="term" value="C:clathrin-coated vesicle"/>
    <property type="evidence" value="ECO:0007669"/>
    <property type="project" value="UniProtKB-SubCell"/>
</dbReference>
<keyword evidence="3" id="KW-0333">Golgi apparatus</keyword>
<dbReference type="InterPro" id="IPR013809">
    <property type="entry name" value="ENTH"/>
</dbReference>
<protein>
    <recommendedName>
        <fullName evidence="6">ENTH domain-containing protein</fullName>
    </recommendedName>
</protein>
<sequence length="732" mass="75374">MLASLQNRIALESATSTKDDVTPMYQLEEMWELIRSLPSEAVSSLIDQTRKRLSHKSPIVKQKTLRLIKFICGKGSSEFKRSMAKQASEIRALTYFRGEPDPFKGDVPNQKVRDMAKEALDAVFAAVDLNAAPSSAPLQSRIQGFGGSSSNTTSISSQGSSAAPSSSSGRMTGFGNPRFEGANKKSSRVGGMNVTSPKALLGAISTAAGFSNPTRQQLERSLSQDKVDAYGGEDDRPSGYQPRTLGTGLSSGSTSYSSPQLTAAHHGSEEERAVEGICAVGGVRAQPGREDLRVFVENVASLDGSRVAELLQAKMEGSSWQVVLRALHAVEAIVQQGSTAACGEVAVHFQTDPGPVRKAASSPQASVRQRAAALLTLLGAEGAEVSAGAHRGAVPPAGVADLMGGLDEPSAASAGPDLMGDLMAGGAPAQPAPSSAGGLLDELSGLSGAQPNGHVGGAAENAADMFGGLSFTDSAASGSHAASSGAPAGDLFGGLSTAQPPQQGRTAGTNDIFGGLSLDADGQSANAAPLTGPAKQGQASSAPYDADLFGASLNSLSGPMGIPAQGGSLGGDIFGGQQPGHQGSPGMISMASPVKPQQMGHPGMHGGMQGMPWQQQQQHMQMQQQYGMLPAYQQQSAQRQQQQHMQHPGQMQMQLGQNGQYNGGMQPGQGQQYQQIPGMMGSAGYGQPAPGLFSGGGALPAHSSTIEQHRPAQKESSFDFVGDHIKGLRPGK</sequence>
<evidence type="ECO:0000256" key="4">
    <source>
        <dbReference type="ARBA" id="ARBA00023329"/>
    </source>
</evidence>
<dbReference type="Gene3D" id="1.25.40.90">
    <property type="match status" value="1"/>
</dbReference>
<feature type="region of interest" description="Disordered" evidence="5">
    <location>
        <begin position="408"/>
        <end position="458"/>
    </location>
</feature>
<feature type="compositionally biased region" description="Basic and acidic residues" evidence="5">
    <location>
        <begin position="707"/>
        <end position="726"/>
    </location>
</feature>
<dbReference type="InterPro" id="IPR039273">
    <property type="entry name" value="TEPSIN"/>
</dbReference>
<evidence type="ECO:0000256" key="3">
    <source>
        <dbReference type="ARBA" id="ARBA00023034"/>
    </source>
</evidence>
<dbReference type="AlphaFoldDB" id="A0AAV1HZF6"/>
<keyword evidence="4" id="KW-0968">Cytoplasmic vesicle</keyword>
<keyword evidence="8" id="KW-1185">Reference proteome</keyword>
<feature type="compositionally biased region" description="Low complexity" evidence="5">
    <location>
        <begin position="244"/>
        <end position="258"/>
    </location>
</feature>
<feature type="region of interest" description="Disordered" evidence="5">
    <location>
        <begin position="635"/>
        <end position="732"/>
    </location>
</feature>
<feature type="region of interest" description="Disordered" evidence="5">
    <location>
        <begin position="140"/>
        <end position="193"/>
    </location>
</feature>
<organism evidence="7 8">
    <name type="scientific">Coccomyxa viridis</name>
    <dbReference type="NCBI Taxonomy" id="1274662"/>
    <lineage>
        <taxon>Eukaryota</taxon>
        <taxon>Viridiplantae</taxon>
        <taxon>Chlorophyta</taxon>
        <taxon>core chlorophytes</taxon>
        <taxon>Trebouxiophyceae</taxon>
        <taxon>Trebouxiophyceae incertae sedis</taxon>
        <taxon>Coccomyxaceae</taxon>
        <taxon>Coccomyxa</taxon>
    </lineage>
</organism>
<accession>A0AAV1HZF6</accession>
<feature type="compositionally biased region" description="Low complexity" evidence="5">
    <location>
        <begin position="424"/>
        <end position="448"/>
    </location>
</feature>
<feature type="compositionally biased region" description="Low complexity" evidence="5">
    <location>
        <begin position="635"/>
        <end position="660"/>
    </location>
</feature>
<feature type="region of interest" description="Disordered" evidence="5">
    <location>
        <begin position="491"/>
        <end position="542"/>
    </location>
</feature>